<dbReference type="SUPFAM" id="SSF52047">
    <property type="entry name" value="RNI-like"/>
    <property type="match status" value="1"/>
</dbReference>
<protein>
    <submittedName>
        <fullName evidence="1">Succinate-semialdehyde dehydrogenase</fullName>
    </submittedName>
</protein>
<accession>A0A2K8KTS0</accession>
<gene>
    <name evidence="1" type="ORF">REIFOR_03008</name>
</gene>
<keyword evidence="2" id="KW-1185">Reference proteome</keyword>
<name>A0A2K8KTS0_9GAMM</name>
<sequence>MTLATLVNVLKSTQNAVCQTAAAKLMLLHENSLDYDLHLRNANLSSMQIEHIAAAIQAIHSQGGPALHSVSLSYNKVSDQVMVSLVKRLPPTVTEVGLVQCGLSDLGGEALLAWAFGATKLQILCVEQNAFSQPLRAKFSALRQRRPGLLVVV</sequence>
<dbReference type="InterPro" id="IPR032675">
    <property type="entry name" value="LRR_dom_sf"/>
</dbReference>
<evidence type="ECO:0000313" key="2">
    <source>
        <dbReference type="Proteomes" id="UP000229757"/>
    </source>
</evidence>
<evidence type="ECO:0000313" key="1">
    <source>
        <dbReference type="EMBL" id="ATX78127.1"/>
    </source>
</evidence>
<dbReference type="Gene3D" id="3.80.10.10">
    <property type="entry name" value="Ribonuclease Inhibitor"/>
    <property type="match status" value="1"/>
</dbReference>
<dbReference type="Proteomes" id="UP000229757">
    <property type="component" value="Chromosome"/>
</dbReference>
<dbReference type="EMBL" id="CP011797">
    <property type="protein sequence ID" value="ATX78127.1"/>
    <property type="molecule type" value="Genomic_DNA"/>
</dbReference>
<dbReference type="KEGG" id="rfo:REIFOR_03008"/>
<dbReference type="AlphaFoldDB" id="A0A2K8KTS0"/>
<proteinExistence type="predicted"/>
<reference evidence="1 2" key="1">
    <citation type="journal article" date="2017" name="Environ. Microbiol.">
        <title>Genomic and physiological analyses of 'Reinekea forsetii' reveal a versatile opportunistic lifestyle during spring algae blooms.</title>
        <authorList>
            <person name="Avci B."/>
            <person name="Hahnke R.L."/>
            <person name="Chafee M."/>
            <person name="Fischer T."/>
            <person name="Gruber-Vodicka H."/>
            <person name="Tegetmeyer H.E."/>
            <person name="Harder J."/>
            <person name="Fuchs B.M."/>
            <person name="Amann R.I."/>
            <person name="Teeling H."/>
        </authorList>
    </citation>
    <scope>NUCLEOTIDE SEQUENCE [LARGE SCALE GENOMIC DNA]</scope>
    <source>
        <strain evidence="1 2">Hel1_31_D35</strain>
    </source>
</reference>
<organism evidence="1 2">
    <name type="scientific">Reinekea forsetii</name>
    <dbReference type="NCBI Taxonomy" id="1336806"/>
    <lineage>
        <taxon>Bacteria</taxon>
        <taxon>Pseudomonadati</taxon>
        <taxon>Pseudomonadota</taxon>
        <taxon>Gammaproteobacteria</taxon>
        <taxon>Oceanospirillales</taxon>
        <taxon>Saccharospirillaceae</taxon>
        <taxon>Reinekea</taxon>
    </lineage>
</organism>